<dbReference type="InParanoid" id="A0A1Z5KDF7"/>
<feature type="region of interest" description="Disordered" evidence="1">
    <location>
        <begin position="244"/>
        <end position="290"/>
    </location>
</feature>
<keyword evidence="3" id="KW-1185">Reference proteome</keyword>
<feature type="compositionally biased region" description="Basic and acidic residues" evidence="1">
    <location>
        <begin position="248"/>
        <end position="269"/>
    </location>
</feature>
<evidence type="ECO:0000256" key="1">
    <source>
        <dbReference type="SAM" id="MobiDB-lite"/>
    </source>
</evidence>
<organism evidence="2 3">
    <name type="scientific">Fistulifera solaris</name>
    <name type="common">Oleaginous diatom</name>
    <dbReference type="NCBI Taxonomy" id="1519565"/>
    <lineage>
        <taxon>Eukaryota</taxon>
        <taxon>Sar</taxon>
        <taxon>Stramenopiles</taxon>
        <taxon>Ochrophyta</taxon>
        <taxon>Bacillariophyta</taxon>
        <taxon>Bacillariophyceae</taxon>
        <taxon>Bacillariophycidae</taxon>
        <taxon>Naviculales</taxon>
        <taxon>Naviculaceae</taxon>
        <taxon>Fistulifera</taxon>
    </lineage>
</organism>
<feature type="compositionally biased region" description="Basic and acidic residues" evidence="1">
    <location>
        <begin position="169"/>
        <end position="181"/>
    </location>
</feature>
<comment type="caution">
    <text evidence="2">The sequence shown here is derived from an EMBL/GenBank/DDBJ whole genome shotgun (WGS) entry which is preliminary data.</text>
</comment>
<feature type="region of interest" description="Disordered" evidence="1">
    <location>
        <begin position="393"/>
        <end position="420"/>
    </location>
</feature>
<reference evidence="2 3" key="1">
    <citation type="journal article" date="2015" name="Plant Cell">
        <title>Oil accumulation by the oleaginous diatom Fistulifera solaris as revealed by the genome and transcriptome.</title>
        <authorList>
            <person name="Tanaka T."/>
            <person name="Maeda Y."/>
            <person name="Veluchamy A."/>
            <person name="Tanaka M."/>
            <person name="Abida H."/>
            <person name="Marechal E."/>
            <person name="Bowler C."/>
            <person name="Muto M."/>
            <person name="Sunaga Y."/>
            <person name="Tanaka M."/>
            <person name="Yoshino T."/>
            <person name="Taniguchi T."/>
            <person name="Fukuda Y."/>
            <person name="Nemoto M."/>
            <person name="Matsumoto M."/>
            <person name="Wong P.S."/>
            <person name="Aburatani S."/>
            <person name="Fujibuchi W."/>
        </authorList>
    </citation>
    <scope>NUCLEOTIDE SEQUENCE [LARGE SCALE GENOMIC DNA]</scope>
    <source>
        <strain evidence="2 3">JPCC DA0580</strain>
    </source>
</reference>
<protein>
    <submittedName>
        <fullName evidence="2">Uncharacterized protein</fullName>
    </submittedName>
</protein>
<feature type="compositionally biased region" description="Basic and acidic residues" evidence="1">
    <location>
        <begin position="149"/>
        <end position="160"/>
    </location>
</feature>
<evidence type="ECO:0000313" key="2">
    <source>
        <dbReference type="EMBL" id="GAX24141.1"/>
    </source>
</evidence>
<accession>A0A1Z5KDF7</accession>
<name>A0A1Z5KDF7_FISSO</name>
<dbReference type="AlphaFoldDB" id="A0A1Z5KDF7"/>
<dbReference type="EMBL" id="BDSP01000206">
    <property type="protein sequence ID" value="GAX24141.1"/>
    <property type="molecule type" value="Genomic_DNA"/>
</dbReference>
<sequence length="442" mass="50571">MIPEDLIQRRDSRKFMTIEVRHADTLASLRDEDNTFISSTSTITTRSGLTGLEPLQNVNAAPTNRRVRRQESLTASTIVEKSPVETYEQPQPVPGEKAAMILPLEGRPVLQIEDEDTTIRMLKTMHAQLERELQEKKERNERKKRMKQMIKEEKEKERRASLTKSKHRSSGDAERYTREQEKRDLKLIQQKLKEQKQIDMEIALQIEREKKSREQRPVRDDQRHVVPAHELIINSKKPSFDLKYSQHQSEDKLHHRSSHLERNTHRFLSDVKQSSVNRAAPRPPARHSSPDEIEPLVLISQQMAQMSMASESARAATREYLPSEEDTALGTFADSYSSLNPKPFCSAVDSIKLARGECISSEEDDTFVGTFVSETGSLFSELEIWEKPAQKEVTCRASKRPSTSTSDQLGAKSTDQQPAIPYRAASFEDDSFSLLSLESDQR</sequence>
<feature type="compositionally biased region" description="Basic and acidic residues" evidence="1">
    <location>
        <begin position="131"/>
        <end position="141"/>
    </location>
</feature>
<feature type="region of interest" description="Disordered" evidence="1">
    <location>
        <begin position="131"/>
        <end position="181"/>
    </location>
</feature>
<evidence type="ECO:0000313" key="3">
    <source>
        <dbReference type="Proteomes" id="UP000198406"/>
    </source>
</evidence>
<dbReference type="Proteomes" id="UP000198406">
    <property type="component" value="Unassembled WGS sequence"/>
</dbReference>
<feature type="compositionally biased region" description="Polar residues" evidence="1">
    <location>
        <begin position="400"/>
        <end position="417"/>
    </location>
</feature>
<gene>
    <name evidence="2" type="ORF">FisN_9Hh394</name>
</gene>
<proteinExistence type="predicted"/>